<dbReference type="Proteomes" id="UP001153636">
    <property type="component" value="Chromosome 1"/>
</dbReference>
<dbReference type="OrthoDB" id="8122262at2759"/>
<evidence type="ECO:0000313" key="2">
    <source>
        <dbReference type="EMBL" id="CAH1099404.1"/>
    </source>
</evidence>
<proteinExistence type="predicted"/>
<protein>
    <recommendedName>
        <fullName evidence="4">Transposable element Tc3 transposase</fullName>
    </recommendedName>
</protein>
<evidence type="ECO:0000313" key="3">
    <source>
        <dbReference type="Proteomes" id="UP001153636"/>
    </source>
</evidence>
<keyword evidence="1" id="KW-0732">Signal</keyword>
<keyword evidence="3" id="KW-1185">Reference proteome</keyword>
<dbReference type="Gene3D" id="3.30.420.10">
    <property type="entry name" value="Ribonuclease H-like superfamily/Ribonuclease H"/>
    <property type="match status" value="1"/>
</dbReference>
<reference evidence="2" key="1">
    <citation type="submission" date="2022-01" db="EMBL/GenBank/DDBJ databases">
        <authorList>
            <person name="King R."/>
        </authorList>
    </citation>
    <scope>NUCLEOTIDE SEQUENCE</scope>
</reference>
<evidence type="ECO:0000256" key="1">
    <source>
        <dbReference type="SAM" id="SignalP"/>
    </source>
</evidence>
<evidence type="ECO:0008006" key="4">
    <source>
        <dbReference type="Google" id="ProtNLM"/>
    </source>
</evidence>
<dbReference type="PANTHER" id="PTHR47326:SF1">
    <property type="entry name" value="HTH PSQ-TYPE DOMAIN-CONTAINING PROTEIN"/>
    <property type="match status" value="1"/>
</dbReference>
<accession>A0A9P0CCD4</accession>
<gene>
    <name evidence="2" type="ORF">PSYICH_LOCUS567</name>
</gene>
<sequence>MRLPRRLLVLWLQNLMHRIFGNLCPSENKPHEVVEHDMGDYWFQQDGATCHRARLTMDLLRTTFPNRLISKYDNFDWPAHSPDLTAPDFFLWGYLKGKVYADKPATLQQLKVNIPREIAAIQPETFQKAMENAEKRADLCEASGGGHLADVIFKVTK</sequence>
<dbReference type="AlphaFoldDB" id="A0A9P0CCD4"/>
<dbReference type="GO" id="GO:0003676">
    <property type="term" value="F:nucleic acid binding"/>
    <property type="evidence" value="ECO:0007669"/>
    <property type="project" value="InterPro"/>
</dbReference>
<feature type="chain" id="PRO_5040387123" description="Transposable element Tc3 transposase" evidence="1">
    <location>
        <begin position="22"/>
        <end position="157"/>
    </location>
</feature>
<feature type="signal peptide" evidence="1">
    <location>
        <begin position="1"/>
        <end position="21"/>
    </location>
</feature>
<dbReference type="InterPro" id="IPR036397">
    <property type="entry name" value="RNaseH_sf"/>
</dbReference>
<dbReference type="PANTHER" id="PTHR47326">
    <property type="entry name" value="TRANSPOSABLE ELEMENT TC3 TRANSPOSASE-LIKE PROTEIN"/>
    <property type="match status" value="1"/>
</dbReference>
<name>A0A9P0CCD4_9CUCU</name>
<dbReference type="EMBL" id="OV651813">
    <property type="protein sequence ID" value="CAH1099404.1"/>
    <property type="molecule type" value="Genomic_DNA"/>
</dbReference>
<organism evidence="2 3">
    <name type="scientific">Psylliodes chrysocephalus</name>
    <dbReference type="NCBI Taxonomy" id="3402493"/>
    <lineage>
        <taxon>Eukaryota</taxon>
        <taxon>Metazoa</taxon>
        <taxon>Ecdysozoa</taxon>
        <taxon>Arthropoda</taxon>
        <taxon>Hexapoda</taxon>
        <taxon>Insecta</taxon>
        <taxon>Pterygota</taxon>
        <taxon>Neoptera</taxon>
        <taxon>Endopterygota</taxon>
        <taxon>Coleoptera</taxon>
        <taxon>Polyphaga</taxon>
        <taxon>Cucujiformia</taxon>
        <taxon>Chrysomeloidea</taxon>
        <taxon>Chrysomelidae</taxon>
        <taxon>Galerucinae</taxon>
        <taxon>Alticini</taxon>
        <taxon>Psylliodes</taxon>
    </lineage>
</organism>